<evidence type="ECO:0000313" key="4">
    <source>
        <dbReference type="Proteomes" id="UP000658997"/>
    </source>
</evidence>
<comment type="similarity">
    <text evidence="1">Belongs to the PDK/BCKDK protein kinase family.</text>
</comment>
<evidence type="ECO:0000259" key="2">
    <source>
        <dbReference type="Pfam" id="PF02518"/>
    </source>
</evidence>
<proteinExistence type="inferred from homology"/>
<dbReference type="Proteomes" id="UP000658997">
    <property type="component" value="Unassembled WGS sequence"/>
</dbReference>
<organism evidence="3 4">
    <name type="scientific">Ustilago bromivora</name>
    <dbReference type="NCBI Taxonomy" id="307758"/>
    <lineage>
        <taxon>Eukaryota</taxon>
        <taxon>Fungi</taxon>
        <taxon>Dikarya</taxon>
        <taxon>Basidiomycota</taxon>
        <taxon>Ustilaginomycotina</taxon>
        <taxon>Ustilaginomycetes</taxon>
        <taxon>Ustilaginales</taxon>
        <taxon>Ustilaginaceae</taxon>
        <taxon>Ustilago</taxon>
    </lineage>
</organism>
<comment type="subcellular location">
    <subcellularLocation>
        <location evidence="1">Mitochondrion matrix</location>
    </subcellularLocation>
</comment>
<keyword evidence="1" id="KW-0418">Kinase</keyword>
<dbReference type="InterPro" id="IPR039028">
    <property type="entry name" value="BCKD/PDK"/>
</dbReference>
<dbReference type="EC" id="2.7.11.-" evidence="1"/>
<keyword evidence="1" id="KW-0808">Transferase</keyword>
<keyword evidence="4" id="KW-1185">Reference proteome</keyword>
<dbReference type="GO" id="GO:0004740">
    <property type="term" value="F:pyruvate dehydrogenase (acetyl-transferring) kinase activity"/>
    <property type="evidence" value="ECO:0007669"/>
    <property type="project" value="TreeGrafter"/>
</dbReference>
<dbReference type="Pfam" id="PF02518">
    <property type="entry name" value="HATPase_c"/>
    <property type="match status" value="1"/>
</dbReference>
<protein>
    <recommendedName>
        <fullName evidence="1">Protein-serine/threonine kinase</fullName>
        <ecNumber evidence="1">2.7.11.-</ecNumber>
    </recommendedName>
</protein>
<dbReference type="GO" id="GO:0010906">
    <property type="term" value="P:regulation of glucose metabolic process"/>
    <property type="evidence" value="ECO:0007669"/>
    <property type="project" value="TreeGrafter"/>
</dbReference>
<comment type="caution">
    <text evidence="3">The sequence shown here is derived from an EMBL/GenBank/DDBJ whole genome shotgun (WGS) entry which is preliminary data.</text>
</comment>
<dbReference type="AlphaFoldDB" id="A0A8H8TTG6"/>
<sequence>MTELLKNSYHATTKNLFKSQQHGSSLNSLSSMPPVVVSIAQSAKHVSLQIRDQGGEISPQNLPHVFSYAFTMAGSTELEDAEETGGGLYAMQAVGGSGGDALAEMGKMDLASDFLRHIELCNTVI</sequence>
<dbReference type="PANTHER" id="PTHR11947:SF20">
    <property type="entry name" value="[3-METHYL-2-OXOBUTANOATE DEHYDROGENASE [LIPOAMIDE]] KINASE, MITOCHONDRIAL"/>
    <property type="match status" value="1"/>
</dbReference>
<name>A0A8H8TTG6_9BASI</name>
<dbReference type="InterPro" id="IPR003594">
    <property type="entry name" value="HATPase_dom"/>
</dbReference>
<dbReference type="SUPFAM" id="SSF55874">
    <property type="entry name" value="ATPase domain of HSP90 chaperone/DNA topoisomerase II/histidine kinase"/>
    <property type="match status" value="1"/>
</dbReference>
<dbReference type="EMBL" id="ULHB01000077">
    <property type="protein sequence ID" value="SYW80523.1"/>
    <property type="molecule type" value="Genomic_DNA"/>
</dbReference>
<dbReference type="InterPro" id="IPR036890">
    <property type="entry name" value="HATPase_C_sf"/>
</dbReference>
<feature type="domain" description="Histidine kinase/HSP90-like ATPase" evidence="2">
    <location>
        <begin position="30"/>
        <end position="94"/>
    </location>
</feature>
<accession>A0A8H8TTG6</accession>
<dbReference type="GO" id="GO:0005759">
    <property type="term" value="C:mitochondrial matrix"/>
    <property type="evidence" value="ECO:0007669"/>
    <property type="project" value="UniProtKB-SubCell"/>
</dbReference>
<keyword evidence="1" id="KW-0496">Mitochondrion</keyword>
<evidence type="ECO:0000313" key="3">
    <source>
        <dbReference type="EMBL" id="SYW80523.1"/>
    </source>
</evidence>
<reference evidence="3" key="1">
    <citation type="submission" date="2018-08" db="EMBL/GenBank/DDBJ databases">
        <authorList>
            <person name="Guldener U."/>
        </authorList>
    </citation>
    <scope>NUCLEOTIDE SEQUENCE</scope>
    <source>
        <strain evidence="3">UB2</strain>
    </source>
</reference>
<keyword evidence="1" id="KW-0547">Nucleotide-binding</keyword>
<keyword evidence="1" id="KW-0067">ATP-binding</keyword>
<dbReference type="GO" id="GO:0005524">
    <property type="term" value="F:ATP binding"/>
    <property type="evidence" value="ECO:0007669"/>
    <property type="project" value="UniProtKB-UniRule"/>
</dbReference>
<dbReference type="Gene3D" id="3.30.565.10">
    <property type="entry name" value="Histidine kinase-like ATPase, C-terminal domain"/>
    <property type="match status" value="1"/>
</dbReference>
<dbReference type="PANTHER" id="PTHR11947">
    <property type="entry name" value="PYRUVATE DEHYDROGENASE KINASE"/>
    <property type="match status" value="1"/>
</dbReference>
<evidence type="ECO:0000256" key="1">
    <source>
        <dbReference type="RuleBase" id="RU366032"/>
    </source>
</evidence>
<gene>
    <name evidence="3" type="ORF">UBRO2_03791</name>
</gene>